<feature type="signal peptide" evidence="1">
    <location>
        <begin position="1"/>
        <end position="22"/>
    </location>
</feature>
<proteinExistence type="predicted"/>
<evidence type="ECO:0000256" key="1">
    <source>
        <dbReference type="SAM" id="SignalP"/>
    </source>
</evidence>
<gene>
    <name evidence="2" type="ORF">Lboz_3570</name>
</gene>
<protein>
    <submittedName>
        <fullName evidence="2">Uncharacterized protein</fullName>
    </submittedName>
</protein>
<keyword evidence="3" id="KW-1185">Reference proteome</keyword>
<evidence type="ECO:0000313" key="3">
    <source>
        <dbReference type="Proteomes" id="UP000054695"/>
    </source>
</evidence>
<dbReference type="Proteomes" id="UP000054695">
    <property type="component" value="Unassembled WGS sequence"/>
</dbReference>
<feature type="chain" id="PRO_5006910582" evidence="1">
    <location>
        <begin position="23"/>
        <end position="76"/>
    </location>
</feature>
<comment type="caution">
    <text evidence="2">The sequence shown here is derived from an EMBL/GenBank/DDBJ whole genome shotgun (WGS) entry which is preliminary data.</text>
</comment>
<reference evidence="2 3" key="1">
    <citation type="submission" date="2015-11" db="EMBL/GenBank/DDBJ databases">
        <title>Genomic analysis of 38 Legionella species identifies large and diverse effector repertoires.</title>
        <authorList>
            <person name="Burstein D."/>
            <person name="Amaro F."/>
            <person name="Zusman T."/>
            <person name="Lifshitz Z."/>
            <person name="Cohen O."/>
            <person name="Gilbert J.A."/>
            <person name="Pupko T."/>
            <person name="Shuman H.A."/>
            <person name="Segal G."/>
        </authorList>
    </citation>
    <scope>NUCLEOTIDE SEQUENCE [LARGE SCALE GENOMIC DNA]</scope>
    <source>
        <strain evidence="2 3">WIGA</strain>
    </source>
</reference>
<dbReference type="EMBL" id="LNXU01000060">
    <property type="protein sequence ID" value="KTC66675.1"/>
    <property type="molecule type" value="Genomic_DNA"/>
</dbReference>
<keyword evidence="1" id="KW-0732">Signal</keyword>
<organism evidence="2 3">
    <name type="scientific">Legionella bozemanae</name>
    <name type="common">Fluoribacter bozemanae</name>
    <dbReference type="NCBI Taxonomy" id="447"/>
    <lineage>
        <taxon>Bacteria</taxon>
        <taxon>Pseudomonadati</taxon>
        <taxon>Pseudomonadota</taxon>
        <taxon>Gammaproteobacteria</taxon>
        <taxon>Legionellales</taxon>
        <taxon>Legionellaceae</taxon>
        <taxon>Legionella</taxon>
    </lineage>
</organism>
<sequence length="76" mass="9757">MIKILNMFLIGLFMSISSIALAYNGYHHGHYKHHKYYKHHHWYYPVKYHHHHHKYKHKYPYKYHKHPHHHGYHYTW</sequence>
<dbReference type="PATRIC" id="fig|447.4.peg.3827"/>
<evidence type="ECO:0000313" key="2">
    <source>
        <dbReference type="EMBL" id="KTC66675.1"/>
    </source>
</evidence>
<name>A0A0W0R6I3_LEGBO</name>
<dbReference type="AlphaFoldDB" id="A0A0W0R6I3"/>
<accession>A0A0W0R6I3</accession>